<comment type="caution">
    <text evidence="1">The sequence shown here is derived from an EMBL/GenBank/DDBJ whole genome shotgun (WGS) entry which is preliminary data.</text>
</comment>
<keyword evidence="2" id="KW-1185">Reference proteome</keyword>
<evidence type="ECO:0000313" key="2">
    <source>
        <dbReference type="Proteomes" id="UP000035760"/>
    </source>
</evidence>
<reference evidence="1" key="2">
    <citation type="submission" date="2014-03" db="EMBL/GenBank/DDBJ databases">
        <title>Candidatus Competibacter-lineage genomes retrieved from metagenomes reveal functional metabolic diversity.</title>
        <authorList>
            <person name="McIlroy S.J."/>
            <person name="Albertsen M."/>
            <person name="Andresen E.K."/>
            <person name="Saunders A.M."/>
            <person name="Kristiansen R."/>
            <person name="Stokholm-Bjerregaard M."/>
            <person name="Nielsen K.L."/>
            <person name="Nielsen P.H."/>
        </authorList>
    </citation>
    <scope>NUCLEOTIDE SEQUENCE</scope>
    <source>
        <strain evidence="1">Run_A_D11</strain>
    </source>
</reference>
<protein>
    <submittedName>
        <fullName evidence="1">Uncharacterized protein</fullName>
    </submittedName>
</protein>
<dbReference type="EMBL" id="CBTJ020000062">
    <property type="protein sequence ID" value="CDI03513.1"/>
    <property type="molecule type" value="Genomic_DNA"/>
</dbReference>
<proteinExistence type="predicted"/>
<evidence type="ECO:0000313" key="1">
    <source>
        <dbReference type="EMBL" id="CDI03513.1"/>
    </source>
</evidence>
<name>W6MDV3_9GAMM</name>
<organism evidence="1 2">
    <name type="scientific">Candidatus Competibacter denitrificans Run_A_D11</name>
    <dbReference type="NCBI Taxonomy" id="1400863"/>
    <lineage>
        <taxon>Bacteria</taxon>
        <taxon>Pseudomonadati</taxon>
        <taxon>Pseudomonadota</taxon>
        <taxon>Gammaproteobacteria</taxon>
        <taxon>Candidatus Competibacteraceae</taxon>
        <taxon>Candidatus Competibacter</taxon>
    </lineage>
</organism>
<sequence length="20" mass="2359">MDCISFCLSWPFSLVSWSYS</sequence>
<dbReference type="Proteomes" id="UP000035760">
    <property type="component" value="Unassembled WGS sequence"/>
</dbReference>
<accession>W6MDV3</accession>
<dbReference type="AlphaFoldDB" id="W6MDV3"/>
<gene>
    <name evidence="1" type="ORF">BN873_530002</name>
</gene>
<reference evidence="1" key="1">
    <citation type="submission" date="2013-07" db="EMBL/GenBank/DDBJ databases">
        <authorList>
            <person name="McIlroy S."/>
        </authorList>
    </citation>
    <scope>NUCLEOTIDE SEQUENCE [LARGE SCALE GENOMIC DNA]</scope>
    <source>
        <strain evidence="1">Run_A_D11</strain>
    </source>
</reference>